<dbReference type="AlphaFoldDB" id="A0AAC9VWM2"/>
<dbReference type="Proteomes" id="UP000216246">
    <property type="component" value="Chromosome"/>
</dbReference>
<dbReference type="Pfam" id="PF12728">
    <property type="entry name" value="HTH_17"/>
    <property type="match status" value="1"/>
</dbReference>
<feature type="domain" description="Helix-turn-helix" evidence="1">
    <location>
        <begin position="22"/>
        <end position="65"/>
    </location>
</feature>
<dbReference type="KEGG" id="mmal:CKJ54_16400"/>
<organism evidence="2 3">
    <name type="scientific">Mycobacterium marseillense</name>
    <dbReference type="NCBI Taxonomy" id="701042"/>
    <lineage>
        <taxon>Bacteria</taxon>
        <taxon>Bacillati</taxon>
        <taxon>Actinomycetota</taxon>
        <taxon>Actinomycetes</taxon>
        <taxon>Mycobacteriales</taxon>
        <taxon>Mycobacteriaceae</taxon>
        <taxon>Mycobacterium</taxon>
        <taxon>Mycobacterium avium complex (MAC)</taxon>
    </lineage>
</organism>
<evidence type="ECO:0000313" key="2">
    <source>
        <dbReference type="EMBL" id="ASW91277.1"/>
    </source>
</evidence>
<reference evidence="2 3" key="1">
    <citation type="submission" date="2017-08" db="EMBL/GenBank/DDBJ databases">
        <title>Phylogentic analysis of Mycobacterium avium complex whole genomes.</title>
        <authorList>
            <person name="Caverly L.J."/>
            <person name="Spilker T."/>
            <person name="LiPuma J."/>
        </authorList>
    </citation>
    <scope>NUCLEOTIDE SEQUENCE [LARGE SCALE GENOMIC DNA]</scope>
    <source>
        <strain evidence="2 3">FLAC0026</strain>
    </source>
</reference>
<proteinExistence type="predicted"/>
<accession>A0AAC9VWM2</accession>
<gene>
    <name evidence="2" type="ORF">CKJ54_16400</name>
</gene>
<dbReference type="InterPro" id="IPR041657">
    <property type="entry name" value="HTH_17"/>
</dbReference>
<sequence>MLQHNDLEQTTMAQADELIGARDVAELMEVELDTVYSMRHRGTGPTGWRRGKRLVFRRGDVENYLIRERALTLRGQSL</sequence>
<name>A0AAC9VWM2_9MYCO</name>
<dbReference type="EMBL" id="CP023147">
    <property type="protein sequence ID" value="ASW91277.1"/>
    <property type="molecule type" value="Genomic_DNA"/>
</dbReference>
<evidence type="ECO:0000313" key="3">
    <source>
        <dbReference type="Proteomes" id="UP000216246"/>
    </source>
</evidence>
<protein>
    <recommendedName>
        <fullName evidence="1">Helix-turn-helix domain-containing protein</fullName>
    </recommendedName>
</protein>
<dbReference type="RefSeq" id="WP_095577494.1">
    <property type="nucleotide sequence ID" value="NZ_CP023147.1"/>
</dbReference>
<evidence type="ECO:0000259" key="1">
    <source>
        <dbReference type="Pfam" id="PF12728"/>
    </source>
</evidence>